<feature type="region of interest" description="Disordered" evidence="1">
    <location>
        <begin position="51"/>
        <end position="83"/>
    </location>
</feature>
<dbReference type="EMBL" id="VSRR010002603">
    <property type="protein sequence ID" value="MPC32309.1"/>
    <property type="molecule type" value="Genomic_DNA"/>
</dbReference>
<reference evidence="2 3" key="1">
    <citation type="submission" date="2019-05" db="EMBL/GenBank/DDBJ databases">
        <title>Another draft genome of Portunus trituberculatus and its Hox gene families provides insights of decapod evolution.</title>
        <authorList>
            <person name="Jeong J.-H."/>
            <person name="Song I."/>
            <person name="Kim S."/>
            <person name="Choi T."/>
            <person name="Kim D."/>
            <person name="Ryu S."/>
            <person name="Kim W."/>
        </authorList>
    </citation>
    <scope>NUCLEOTIDE SEQUENCE [LARGE SCALE GENOMIC DNA]</scope>
    <source>
        <tissue evidence="2">Muscle</tissue>
    </source>
</reference>
<accession>A0A5B7EGE9</accession>
<evidence type="ECO:0000256" key="1">
    <source>
        <dbReference type="SAM" id="MobiDB-lite"/>
    </source>
</evidence>
<dbReference type="AlphaFoldDB" id="A0A5B7EGE9"/>
<protein>
    <submittedName>
        <fullName evidence="2">Uncharacterized protein</fullName>
    </submittedName>
</protein>
<gene>
    <name evidence="2" type="ORF">E2C01_025619</name>
</gene>
<keyword evidence="3" id="KW-1185">Reference proteome</keyword>
<dbReference type="Proteomes" id="UP000324222">
    <property type="component" value="Unassembled WGS sequence"/>
</dbReference>
<evidence type="ECO:0000313" key="2">
    <source>
        <dbReference type="EMBL" id="MPC32309.1"/>
    </source>
</evidence>
<feature type="compositionally biased region" description="Polar residues" evidence="1">
    <location>
        <begin position="51"/>
        <end position="62"/>
    </location>
</feature>
<proteinExistence type="predicted"/>
<name>A0A5B7EGE9_PORTR</name>
<sequence length="83" mass="9345">MNKGLLPQCCDVTMASEYADIDASSSTQQQTLRHLRNEHLQCRHKTSLTMQRNTPRYHNITSAPGDEGEQSVNRARGEPNAFT</sequence>
<comment type="caution">
    <text evidence="2">The sequence shown here is derived from an EMBL/GenBank/DDBJ whole genome shotgun (WGS) entry which is preliminary data.</text>
</comment>
<evidence type="ECO:0000313" key="3">
    <source>
        <dbReference type="Proteomes" id="UP000324222"/>
    </source>
</evidence>
<organism evidence="2 3">
    <name type="scientific">Portunus trituberculatus</name>
    <name type="common">Swimming crab</name>
    <name type="synonym">Neptunus trituberculatus</name>
    <dbReference type="NCBI Taxonomy" id="210409"/>
    <lineage>
        <taxon>Eukaryota</taxon>
        <taxon>Metazoa</taxon>
        <taxon>Ecdysozoa</taxon>
        <taxon>Arthropoda</taxon>
        <taxon>Crustacea</taxon>
        <taxon>Multicrustacea</taxon>
        <taxon>Malacostraca</taxon>
        <taxon>Eumalacostraca</taxon>
        <taxon>Eucarida</taxon>
        <taxon>Decapoda</taxon>
        <taxon>Pleocyemata</taxon>
        <taxon>Brachyura</taxon>
        <taxon>Eubrachyura</taxon>
        <taxon>Portunoidea</taxon>
        <taxon>Portunidae</taxon>
        <taxon>Portuninae</taxon>
        <taxon>Portunus</taxon>
    </lineage>
</organism>